<evidence type="ECO:0000256" key="3">
    <source>
        <dbReference type="ARBA" id="ARBA00009723"/>
    </source>
</evidence>
<comment type="catalytic activity">
    <reaction evidence="11">
        <text>2,5-diamino-6-(1-D-ribitylamino)pyrimidin-4(3H)-one 5'-phosphate + NAD(+) = 2,5-diamino-6-(1-D-ribosylamino)pyrimidin-4(3H)-one 5'-phosphate + NADH + H(+)</text>
        <dbReference type="Rhea" id="RHEA:27274"/>
        <dbReference type="ChEBI" id="CHEBI:15378"/>
        <dbReference type="ChEBI" id="CHEBI:57540"/>
        <dbReference type="ChEBI" id="CHEBI:57945"/>
        <dbReference type="ChEBI" id="CHEBI:58890"/>
        <dbReference type="ChEBI" id="CHEBI:59545"/>
        <dbReference type="EC" id="1.1.1.302"/>
    </reaction>
</comment>
<comment type="pathway">
    <text evidence="2">Cofactor biosynthesis; riboflavin biosynthesis.</text>
</comment>
<evidence type="ECO:0000313" key="14">
    <source>
        <dbReference type="EMBL" id="AOW03675.1"/>
    </source>
</evidence>
<evidence type="ECO:0000256" key="10">
    <source>
        <dbReference type="ARBA" id="ARBA00031630"/>
    </source>
</evidence>
<evidence type="ECO:0000256" key="5">
    <source>
        <dbReference type="ARBA" id="ARBA00015035"/>
    </source>
</evidence>
<dbReference type="PANTHER" id="PTHR38011:SF7">
    <property type="entry name" value="2,5-DIAMINO-6-RIBOSYLAMINO-4(3H)-PYRIMIDINONE 5'-PHOSPHATE REDUCTASE"/>
    <property type="match status" value="1"/>
</dbReference>
<dbReference type="InterPro" id="IPR002734">
    <property type="entry name" value="RibDG_C"/>
</dbReference>
<evidence type="ECO:0000256" key="6">
    <source>
        <dbReference type="ARBA" id="ARBA00022619"/>
    </source>
</evidence>
<evidence type="ECO:0000259" key="13">
    <source>
        <dbReference type="Pfam" id="PF01872"/>
    </source>
</evidence>
<evidence type="ECO:0000313" key="16">
    <source>
        <dbReference type="Proteomes" id="UP000182444"/>
    </source>
</evidence>
<dbReference type="AlphaFoldDB" id="A0A1H6PV51"/>
<dbReference type="KEGG" id="yli:2910491"/>
<organism evidence="14 16">
    <name type="scientific">Yarrowia lipolytica</name>
    <name type="common">Candida lipolytica</name>
    <dbReference type="NCBI Taxonomy" id="4952"/>
    <lineage>
        <taxon>Eukaryota</taxon>
        <taxon>Fungi</taxon>
        <taxon>Dikarya</taxon>
        <taxon>Ascomycota</taxon>
        <taxon>Saccharomycotina</taxon>
        <taxon>Dipodascomycetes</taxon>
        <taxon>Dipodascales</taxon>
        <taxon>Dipodascales incertae sedis</taxon>
        <taxon>Yarrowia</taxon>
    </lineage>
</organism>
<evidence type="ECO:0000256" key="9">
    <source>
        <dbReference type="ARBA" id="ARBA00030073"/>
    </source>
</evidence>
<reference evidence="15 17" key="2">
    <citation type="submission" date="2018-07" db="EMBL/GenBank/DDBJ databases">
        <title>Draft Genome Assemblies for Five Robust Yarrowia lipolytica Strains Exhibiting High Lipid Production and Pentose Sugar Utilization and Sugar Alcohol Secretion from Undetoxified Lignocellulosic Biomass Hydrolysates.</title>
        <authorList>
            <consortium name="DOE Joint Genome Institute"/>
            <person name="Walker C."/>
            <person name="Ryu S."/>
            <person name="Na H."/>
            <person name="Zane M."/>
            <person name="LaButti K."/>
            <person name="Lipzen A."/>
            <person name="Haridas S."/>
            <person name="Barry K."/>
            <person name="Grigoriev I.V."/>
            <person name="Quarterman J."/>
            <person name="Slininger P."/>
            <person name="Dien B."/>
            <person name="Trinh C.T."/>
        </authorList>
    </citation>
    <scope>NUCLEOTIDE SEQUENCE [LARGE SCALE GENOMIC DNA]</scope>
    <source>
        <strain evidence="15 17">YB392</strain>
    </source>
</reference>
<dbReference type="EMBL" id="KZ859054">
    <property type="protein sequence ID" value="RDW24002.1"/>
    <property type="molecule type" value="Genomic_DNA"/>
</dbReference>
<evidence type="ECO:0000313" key="15">
    <source>
        <dbReference type="EMBL" id="RDW24002.1"/>
    </source>
</evidence>
<accession>A0A1H6PV51</accession>
<dbReference type="Proteomes" id="UP000256601">
    <property type="component" value="Unassembled WGS sequence"/>
</dbReference>
<dbReference type="PANTHER" id="PTHR38011">
    <property type="entry name" value="DIHYDROFOLATE REDUCTASE FAMILY PROTEIN (AFU_ORTHOLOGUE AFUA_8G06820)"/>
    <property type="match status" value="1"/>
</dbReference>
<dbReference type="GO" id="GO:0008703">
    <property type="term" value="F:5-amino-6-(5-phosphoribosylamino)uracil reductase activity"/>
    <property type="evidence" value="ECO:0007669"/>
    <property type="project" value="EnsemblFungi"/>
</dbReference>
<evidence type="ECO:0000256" key="8">
    <source>
        <dbReference type="ARBA" id="ARBA00023002"/>
    </source>
</evidence>
<evidence type="ECO:0000256" key="1">
    <source>
        <dbReference type="ARBA" id="ARBA00003555"/>
    </source>
</evidence>
<evidence type="ECO:0000256" key="11">
    <source>
        <dbReference type="ARBA" id="ARBA00047550"/>
    </source>
</evidence>
<dbReference type="Gene3D" id="3.40.430.10">
    <property type="entry name" value="Dihydrofolate Reductase, subunit A"/>
    <property type="match status" value="1"/>
</dbReference>
<name>A0A1H6PV51_YARLL</name>
<reference evidence="14 16" key="1">
    <citation type="journal article" date="2016" name="PLoS ONE">
        <title>Sequence Assembly of Yarrowia lipolytica Strain W29/CLIB89 Shows Transposable Element Diversity.</title>
        <authorList>
            <person name="Magnan C."/>
            <person name="Yu J."/>
            <person name="Chang I."/>
            <person name="Jahn E."/>
            <person name="Kanomata Y."/>
            <person name="Wu J."/>
            <person name="Zeller M."/>
            <person name="Oakes M."/>
            <person name="Baldi P."/>
            <person name="Sandmeyer S."/>
        </authorList>
    </citation>
    <scope>NUCLEOTIDE SEQUENCE [LARGE SCALE GENOMIC DNA]</scope>
    <source>
        <strain evidence="14">CLIB89</strain>
        <strain evidence="16">CLIB89(W29)</strain>
    </source>
</reference>
<dbReference type="Proteomes" id="UP000182444">
    <property type="component" value="Chromosome 1D"/>
</dbReference>
<evidence type="ECO:0000256" key="7">
    <source>
        <dbReference type="ARBA" id="ARBA00022857"/>
    </source>
</evidence>
<dbReference type="SUPFAM" id="SSF53597">
    <property type="entry name" value="Dihydrofolate reductase-like"/>
    <property type="match status" value="1"/>
</dbReference>
<dbReference type="GeneID" id="2910491"/>
<evidence type="ECO:0000256" key="4">
    <source>
        <dbReference type="ARBA" id="ARBA00012851"/>
    </source>
</evidence>
<protein>
    <recommendedName>
        <fullName evidence="5">2,5-diamino-6-ribosylamino-4(3H)-pyrimidinone 5'-phosphate reductase</fullName>
        <ecNumber evidence="4">1.1.1.302</ecNumber>
    </recommendedName>
    <alternativeName>
        <fullName evidence="10">2,5-diamino-6-(5-phospho-D-ribosylamino)pyrimidin-4(3H)-one reductase</fullName>
    </alternativeName>
    <alternativeName>
        <fullName evidence="9">2,5-diamino-6-ribitylamino-4(3H)-pyrimidinone 5'-phosphate synthase</fullName>
    </alternativeName>
</protein>
<dbReference type="GO" id="GO:0009231">
    <property type="term" value="P:riboflavin biosynthetic process"/>
    <property type="evidence" value="ECO:0007669"/>
    <property type="project" value="UniProtKB-KW"/>
</dbReference>
<evidence type="ECO:0000256" key="12">
    <source>
        <dbReference type="ARBA" id="ARBA00049020"/>
    </source>
</evidence>
<dbReference type="InterPro" id="IPR024072">
    <property type="entry name" value="DHFR-like_dom_sf"/>
</dbReference>
<keyword evidence="6" id="KW-0686">Riboflavin biosynthesis</keyword>
<dbReference type="Pfam" id="PF01872">
    <property type="entry name" value="RibD_C"/>
    <property type="match status" value="1"/>
</dbReference>
<evidence type="ECO:0000256" key="2">
    <source>
        <dbReference type="ARBA" id="ARBA00005104"/>
    </source>
</evidence>
<dbReference type="OrthoDB" id="5432at2759"/>
<dbReference type="EC" id="1.1.1.302" evidence="4"/>
<dbReference type="VEuPathDB" id="FungiDB:YALI1_D08339g"/>
<dbReference type="RefSeq" id="XP_502488.1">
    <property type="nucleotide sequence ID" value="XM_502488.1"/>
</dbReference>
<proteinExistence type="inferred from homology"/>
<comment type="catalytic activity">
    <reaction evidence="12">
        <text>2,5-diamino-6-(1-D-ribitylamino)pyrimidin-4(3H)-one 5'-phosphate + NADP(+) = 2,5-diamino-6-(1-D-ribosylamino)pyrimidin-4(3H)-one 5'-phosphate + NADPH + H(+)</text>
        <dbReference type="Rhea" id="RHEA:27278"/>
        <dbReference type="ChEBI" id="CHEBI:15378"/>
        <dbReference type="ChEBI" id="CHEBI:57783"/>
        <dbReference type="ChEBI" id="CHEBI:58349"/>
        <dbReference type="ChEBI" id="CHEBI:58890"/>
        <dbReference type="ChEBI" id="CHEBI:59545"/>
        <dbReference type="EC" id="1.1.1.302"/>
    </reaction>
</comment>
<dbReference type="EMBL" id="CP017556">
    <property type="protein sequence ID" value="AOW03675.1"/>
    <property type="molecule type" value="Genomic_DNA"/>
</dbReference>
<gene>
    <name evidence="15" type="ORF">B0I71DRAFT_134978</name>
    <name evidence="14" type="ORF">YALI1_D08339g</name>
</gene>
<evidence type="ECO:0000313" key="17">
    <source>
        <dbReference type="Proteomes" id="UP000256601"/>
    </source>
</evidence>
<dbReference type="OMA" id="HYLRYHH"/>
<comment type="function">
    <text evidence="1">Catalyzes an early step in riboflavin biosynthesis, the NADPH-dependent reduction of the ribose side chain of 2,5-diamino-6-ribosylamino-4(3H)-pyrimidinone 5'-phosphate, yielding 2,5-diamino-6-ribitylamino-4(3H)-pyrimidinone 5'-phosphate.</text>
</comment>
<dbReference type="VEuPathDB" id="FungiDB:YALI0_D06501g"/>
<dbReference type="InterPro" id="IPR050765">
    <property type="entry name" value="Riboflavin_Biosynth_HTPR"/>
</dbReference>
<keyword evidence="8" id="KW-0560">Oxidoreductase</keyword>
<comment type="similarity">
    <text evidence="3">Belongs to the HTP reductase family.</text>
</comment>
<keyword evidence="7" id="KW-0521">NADP</keyword>
<feature type="domain" description="Bacterial bifunctional deaminase-reductase C-terminal" evidence="13">
    <location>
        <begin position="29"/>
        <end position="219"/>
    </location>
</feature>
<dbReference type="eggNOG" id="ENOG502RZWZ">
    <property type="taxonomic scope" value="Eukaryota"/>
</dbReference>
<sequence length="250" mass="27709">MSDIDAHIPVSANLKQTLTPYLPPKGENHVTLTYAQSLDSRIAAKRDERTTISSEETKRMTHWLRAHHDGILVGVQTAIIDNPGLHCKSFTDEDYKLQEQSPQPIILDPQFRWEFKATKLACNAAHNGYKAPIVVTKSGYEIDTAKKFKKKGIEDFGGKVLMLDDFSWKSIFDALHNDCGLKSIMVEGGAHVIESMLEVGAFDSLVVTVGPVFLGRAGLEVSPKESVILDKVKWAAAERDSVMCAVQKKE</sequence>